<evidence type="ECO:0000256" key="4">
    <source>
        <dbReference type="ARBA" id="ARBA00022679"/>
    </source>
</evidence>
<dbReference type="SUPFAM" id="SSF53448">
    <property type="entry name" value="Nucleotide-diphospho-sugar transferases"/>
    <property type="match status" value="1"/>
</dbReference>
<evidence type="ECO:0000256" key="3">
    <source>
        <dbReference type="ARBA" id="ARBA00022676"/>
    </source>
</evidence>
<dbReference type="PANTHER" id="PTHR43646">
    <property type="entry name" value="GLYCOSYLTRANSFERASE"/>
    <property type="match status" value="1"/>
</dbReference>
<sequence>MKISIIIPVLNEEKNIAKNIKYLIANSNKKYSKEIIVVDGGSSDNTIKIVKEFPEVIIEHSVKGRGIQMNAGARIATGDILYFLHCDSFPPNGFDKLIINSVLDGYLSGCFKMKFDSNHVVLKVSQWFTKFNFKSCRGGDQSLFVTKELFFNTNGYNENLTIYEDNDLIFRLYEHSNFKVIQENVITSARRYRENGFIKLQFHFAIIHLLYRTKIYNQNQIVDYYKKNIR</sequence>
<dbReference type="CDD" id="cd02522">
    <property type="entry name" value="GT_2_like_a"/>
    <property type="match status" value="1"/>
</dbReference>
<evidence type="ECO:0000256" key="2">
    <source>
        <dbReference type="ARBA" id="ARBA00022475"/>
    </source>
</evidence>
<keyword evidence="8" id="KW-1185">Reference proteome</keyword>
<dbReference type="RefSeq" id="WP_236457261.1">
    <property type="nucleotide sequence ID" value="NZ_CBCSGE010000012.1"/>
</dbReference>
<gene>
    <name evidence="7" type="ORF">ACFFVF_20650</name>
</gene>
<dbReference type="NCBIfam" id="TIGR04283">
    <property type="entry name" value="glyco_like_mftF"/>
    <property type="match status" value="1"/>
</dbReference>
<evidence type="ECO:0000256" key="5">
    <source>
        <dbReference type="ARBA" id="ARBA00023136"/>
    </source>
</evidence>
<dbReference type="Gene3D" id="3.90.550.10">
    <property type="entry name" value="Spore Coat Polysaccharide Biosynthesis Protein SpsA, Chain A"/>
    <property type="match status" value="1"/>
</dbReference>
<proteinExistence type="predicted"/>
<name>A0ABV5GU68_9FLAO</name>
<evidence type="ECO:0000313" key="7">
    <source>
        <dbReference type="EMBL" id="MFB9098925.1"/>
    </source>
</evidence>
<dbReference type="InterPro" id="IPR029044">
    <property type="entry name" value="Nucleotide-diphossugar_trans"/>
</dbReference>
<accession>A0ABV5GU68</accession>
<dbReference type="Pfam" id="PF00535">
    <property type="entry name" value="Glycos_transf_2"/>
    <property type="match status" value="1"/>
</dbReference>
<evidence type="ECO:0000259" key="6">
    <source>
        <dbReference type="Pfam" id="PF00535"/>
    </source>
</evidence>
<dbReference type="PANTHER" id="PTHR43646:SF2">
    <property type="entry name" value="GLYCOSYLTRANSFERASE 2-LIKE DOMAIN-CONTAINING PROTEIN"/>
    <property type="match status" value="1"/>
</dbReference>
<feature type="domain" description="Glycosyltransferase 2-like" evidence="6">
    <location>
        <begin position="4"/>
        <end position="126"/>
    </location>
</feature>
<organism evidence="7 8">
    <name type="scientific">Flavobacterium jumunjinense</name>
    <dbReference type="NCBI Taxonomy" id="998845"/>
    <lineage>
        <taxon>Bacteria</taxon>
        <taxon>Pseudomonadati</taxon>
        <taxon>Bacteroidota</taxon>
        <taxon>Flavobacteriia</taxon>
        <taxon>Flavobacteriales</taxon>
        <taxon>Flavobacteriaceae</taxon>
        <taxon>Flavobacterium</taxon>
    </lineage>
</organism>
<keyword evidence="4" id="KW-0808">Transferase</keyword>
<dbReference type="EMBL" id="JBHMEY010000096">
    <property type="protein sequence ID" value="MFB9098925.1"/>
    <property type="molecule type" value="Genomic_DNA"/>
</dbReference>
<evidence type="ECO:0000313" key="8">
    <source>
        <dbReference type="Proteomes" id="UP001589607"/>
    </source>
</evidence>
<keyword evidence="3" id="KW-0328">Glycosyltransferase</keyword>
<dbReference type="InterPro" id="IPR001173">
    <property type="entry name" value="Glyco_trans_2-like"/>
</dbReference>
<comment type="subcellular location">
    <subcellularLocation>
        <location evidence="1">Cell membrane</location>
    </subcellularLocation>
</comment>
<keyword evidence="5" id="KW-0472">Membrane</keyword>
<keyword evidence="2" id="KW-1003">Cell membrane</keyword>
<reference evidence="7 8" key="1">
    <citation type="submission" date="2024-09" db="EMBL/GenBank/DDBJ databases">
        <authorList>
            <person name="Sun Q."/>
            <person name="Mori K."/>
        </authorList>
    </citation>
    <scope>NUCLEOTIDE SEQUENCE [LARGE SCALE GENOMIC DNA]</scope>
    <source>
        <strain evidence="7 8">CECT 7955</strain>
    </source>
</reference>
<dbReference type="Proteomes" id="UP001589607">
    <property type="component" value="Unassembled WGS sequence"/>
</dbReference>
<comment type="caution">
    <text evidence="7">The sequence shown here is derived from an EMBL/GenBank/DDBJ whole genome shotgun (WGS) entry which is preliminary data.</text>
</comment>
<evidence type="ECO:0000256" key="1">
    <source>
        <dbReference type="ARBA" id="ARBA00004236"/>
    </source>
</evidence>
<protein>
    <submittedName>
        <fullName evidence="7">TIGR04283 family arsenosugar biosynthesis glycosyltransferase</fullName>
    </submittedName>
</protein>
<dbReference type="InterPro" id="IPR026461">
    <property type="entry name" value="Trfase_2_rSAM/seldom_assoc"/>
</dbReference>